<gene>
    <name evidence="8" type="ORF">D187_001439</name>
</gene>
<dbReference type="GO" id="GO:0016491">
    <property type="term" value="F:oxidoreductase activity"/>
    <property type="evidence" value="ECO:0007669"/>
    <property type="project" value="InterPro"/>
</dbReference>
<keyword evidence="9" id="KW-1185">Reference proteome</keyword>
<dbReference type="SUPFAM" id="SSF102114">
    <property type="entry name" value="Radical SAM enzymes"/>
    <property type="match status" value="1"/>
</dbReference>
<evidence type="ECO:0000256" key="3">
    <source>
        <dbReference type="ARBA" id="ARBA00022723"/>
    </source>
</evidence>
<dbReference type="PROSITE" id="PS51918">
    <property type="entry name" value="RADICAL_SAM"/>
    <property type="match status" value="1"/>
</dbReference>
<keyword evidence="4" id="KW-0408">Iron</keyword>
<evidence type="ECO:0000256" key="6">
    <source>
        <dbReference type="ARBA" id="ARBA00023601"/>
    </source>
</evidence>
<evidence type="ECO:0000313" key="9">
    <source>
        <dbReference type="Proteomes" id="UP000011682"/>
    </source>
</evidence>
<keyword evidence="5" id="KW-0411">Iron-sulfur</keyword>
<dbReference type="InterPro" id="IPR058240">
    <property type="entry name" value="rSAM_sf"/>
</dbReference>
<dbReference type="eggNOG" id="COG0641">
    <property type="taxonomic scope" value="Bacteria"/>
</dbReference>
<feature type="domain" description="Radical SAM core" evidence="7">
    <location>
        <begin position="141"/>
        <end position="377"/>
    </location>
</feature>
<evidence type="ECO:0000259" key="7">
    <source>
        <dbReference type="PROSITE" id="PS51918"/>
    </source>
</evidence>
<proteinExistence type="inferred from homology"/>
<evidence type="ECO:0000256" key="1">
    <source>
        <dbReference type="ARBA" id="ARBA00001966"/>
    </source>
</evidence>
<dbReference type="InterPro" id="IPR007197">
    <property type="entry name" value="rSAM"/>
</dbReference>
<comment type="caution">
    <text evidence="8">The sequence shown here is derived from an EMBL/GenBank/DDBJ whole genome shotgun (WGS) entry which is preliminary data.</text>
</comment>
<dbReference type="AlphaFoldDB" id="S9P8L9"/>
<sequence length="532" mass="58927">MVKLEPFELPSTPFLPAGLAPLRVKASELEGRGTLRTSSYTIYVDLPGNSEDMLLVQAYTGAHDLASRRVATYLRSLEAHHAPNPLYGTWTPEPAIEGEVSRPSDETIEVLKKRGYLVTLTPEEEESLFARLSARHHLATLRGAPNYVVMPTYECNLRCPYCFQAHMRTEPRNAHLLRVMDRTMVDRILAGMRTIEAAHGLQEGADVSRGLTFFGGEPLLARSRPTLQYFMEQMRARGRVRLAAITNATELEAYADLLGPEGLASLQVTLDGMPQEHDRRRIYPDGSGSFERIARNISLALERGASVSVRMNIDRNNIDQLPVLAELFEARGWSRQAGFSSYVAPIHAGNGQVDAGSTFTSWQLTQAMEELRQRHPAVSRIGLTDDSLQVKARQLFDQKARSTGFSTAFCGAHTTMYVFDAFGDIYACWERTGDPRQRIGHVTPSGEVLMSRLHLHAWRGRNVVSNPVCRKCRYATSCGGGCAVLAEGASGTLYKNFCDGYAQRFRARVAQAYLEHVSGTGPGLSVTRLCEA</sequence>
<accession>S9P8L9</accession>
<keyword evidence="2" id="KW-0949">S-adenosyl-L-methionine</keyword>
<evidence type="ECO:0000256" key="2">
    <source>
        <dbReference type="ARBA" id="ARBA00022691"/>
    </source>
</evidence>
<dbReference type="InterPro" id="IPR013785">
    <property type="entry name" value="Aldolase_TIM"/>
</dbReference>
<comment type="similarity">
    <text evidence="6">Belongs to the radical SAM superfamily. Anaerobic sulfatase-maturating enzyme family.</text>
</comment>
<dbReference type="PANTHER" id="PTHR43273:SF3">
    <property type="entry name" value="ANAEROBIC SULFATASE-MATURATING ENZYME HOMOLOG ASLB-RELATED"/>
    <property type="match status" value="1"/>
</dbReference>
<organism evidence="8 9">
    <name type="scientific">Cystobacter fuscus (strain ATCC 25194 / DSM 2262 / NBRC 100088 / M29)</name>
    <dbReference type="NCBI Taxonomy" id="1242864"/>
    <lineage>
        <taxon>Bacteria</taxon>
        <taxon>Pseudomonadati</taxon>
        <taxon>Myxococcota</taxon>
        <taxon>Myxococcia</taxon>
        <taxon>Myxococcales</taxon>
        <taxon>Cystobacterineae</taxon>
        <taxon>Archangiaceae</taxon>
        <taxon>Cystobacter</taxon>
    </lineage>
</organism>
<dbReference type="Gene3D" id="3.20.20.70">
    <property type="entry name" value="Aldolase class I"/>
    <property type="match status" value="1"/>
</dbReference>
<dbReference type="SFLD" id="SFLDS00029">
    <property type="entry name" value="Radical_SAM"/>
    <property type="match status" value="1"/>
</dbReference>
<dbReference type="SFLD" id="SFLDG01067">
    <property type="entry name" value="SPASM/twitch_domain_containing"/>
    <property type="match status" value="1"/>
</dbReference>
<dbReference type="UniPathway" id="UPA00782"/>
<dbReference type="InterPro" id="IPR023885">
    <property type="entry name" value="4Fe4S-binding_SPASM_dom"/>
</dbReference>
<dbReference type="PANTHER" id="PTHR43273">
    <property type="entry name" value="ANAEROBIC SULFATASE-MATURATING ENZYME HOMOLOG ASLB-RELATED"/>
    <property type="match status" value="1"/>
</dbReference>
<dbReference type="Pfam" id="PF04055">
    <property type="entry name" value="Radical_SAM"/>
    <property type="match status" value="1"/>
</dbReference>
<reference evidence="8" key="1">
    <citation type="submission" date="2013-05" db="EMBL/GenBank/DDBJ databases">
        <title>Genome assembly of Cystobacter fuscus DSM 2262.</title>
        <authorList>
            <person name="Sharma G."/>
            <person name="Khatri I."/>
            <person name="Kaur C."/>
            <person name="Mayilraj S."/>
            <person name="Subramanian S."/>
        </authorList>
    </citation>
    <scope>NUCLEOTIDE SEQUENCE [LARGE SCALE GENOMIC DNA]</scope>
    <source>
        <strain evidence="8">DSM 2262</strain>
    </source>
</reference>
<dbReference type="GO" id="GO:0051536">
    <property type="term" value="F:iron-sulfur cluster binding"/>
    <property type="evidence" value="ECO:0007669"/>
    <property type="project" value="UniProtKB-KW"/>
</dbReference>
<dbReference type="CDD" id="cd01335">
    <property type="entry name" value="Radical_SAM"/>
    <property type="match status" value="1"/>
</dbReference>
<evidence type="ECO:0000256" key="5">
    <source>
        <dbReference type="ARBA" id="ARBA00023014"/>
    </source>
</evidence>
<dbReference type="OrthoDB" id="9782387at2"/>
<keyword evidence="3" id="KW-0479">Metal-binding</keyword>
<evidence type="ECO:0000313" key="8">
    <source>
        <dbReference type="EMBL" id="EPX60790.1"/>
    </source>
</evidence>
<dbReference type="Proteomes" id="UP000011682">
    <property type="component" value="Unassembled WGS sequence"/>
</dbReference>
<dbReference type="InterPro" id="IPR023867">
    <property type="entry name" value="Sulphatase_maturase_rSAM"/>
</dbReference>
<dbReference type="EMBL" id="ANAH02000011">
    <property type="protein sequence ID" value="EPX60790.1"/>
    <property type="molecule type" value="Genomic_DNA"/>
</dbReference>
<comment type="cofactor">
    <cofactor evidence="1">
        <name>[4Fe-4S] cluster</name>
        <dbReference type="ChEBI" id="CHEBI:49883"/>
    </cofactor>
</comment>
<name>S9P8L9_CYSF2</name>
<dbReference type="NCBIfam" id="TIGR04085">
    <property type="entry name" value="rSAM_more_4Fe4S"/>
    <property type="match status" value="1"/>
</dbReference>
<evidence type="ECO:0000256" key="4">
    <source>
        <dbReference type="ARBA" id="ARBA00023004"/>
    </source>
</evidence>
<dbReference type="GO" id="GO:0046872">
    <property type="term" value="F:metal ion binding"/>
    <property type="evidence" value="ECO:0007669"/>
    <property type="project" value="UniProtKB-KW"/>
</dbReference>
<protein>
    <submittedName>
        <fullName evidence="8">Arylsulfatase regulator</fullName>
    </submittedName>
</protein>